<dbReference type="Gene3D" id="2.160.20.10">
    <property type="entry name" value="Single-stranded right-handed beta-helix, Pectin lyase-like"/>
    <property type="match status" value="1"/>
</dbReference>
<proteinExistence type="inferred from homology"/>
<evidence type="ECO:0000256" key="2">
    <source>
        <dbReference type="ARBA" id="ARBA00022801"/>
    </source>
</evidence>
<feature type="non-terminal residue" evidence="5">
    <location>
        <position position="1"/>
    </location>
</feature>
<sequence>VRVTTSYISVAEDDIAIKAEGSPDDPENRTSGIRIRGSTFNGGHGVAIGSVTTGGIDDVIVEANVFTGTQWGIRIKTARDRGGRISNIVFRDLRMGYGGSADHVRELLSHVPDTAKPENGHA</sequence>
<organism evidence="5">
    <name type="scientific">uncultured Enterobacter sp</name>
    <dbReference type="NCBI Taxonomy" id="238202"/>
    <lineage>
        <taxon>Bacteria</taxon>
        <taxon>Pseudomonadati</taxon>
        <taxon>Pseudomonadota</taxon>
        <taxon>Gammaproteobacteria</taxon>
        <taxon>Enterobacterales</taxon>
        <taxon>Enterobacteriaceae</taxon>
        <taxon>Enterobacter</taxon>
        <taxon>environmental samples</taxon>
    </lineage>
</organism>
<evidence type="ECO:0000256" key="3">
    <source>
        <dbReference type="ARBA" id="ARBA00023295"/>
    </source>
</evidence>
<dbReference type="InterPro" id="IPR051801">
    <property type="entry name" value="GH28_Enzymes"/>
</dbReference>
<evidence type="ECO:0000256" key="1">
    <source>
        <dbReference type="ARBA" id="ARBA00008834"/>
    </source>
</evidence>
<protein>
    <submittedName>
        <fullName evidence="5">CAZy families GH28 protein</fullName>
    </submittedName>
</protein>
<dbReference type="InterPro" id="IPR012334">
    <property type="entry name" value="Pectin_lyas_fold"/>
</dbReference>
<dbReference type="GO" id="GO:0005975">
    <property type="term" value="P:carbohydrate metabolic process"/>
    <property type="evidence" value="ECO:0007669"/>
    <property type="project" value="InterPro"/>
</dbReference>
<evidence type="ECO:0000256" key="4">
    <source>
        <dbReference type="RuleBase" id="RU361169"/>
    </source>
</evidence>
<evidence type="ECO:0000313" key="5">
    <source>
        <dbReference type="EMBL" id="AIA86961.1"/>
    </source>
</evidence>
<dbReference type="Pfam" id="PF00295">
    <property type="entry name" value="Glyco_hydro_28"/>
    <property type="match status" value="1"/>
</dbReference>
<dbReference type="AlphaFoldDB" id="A0A060C2J8"/>
<comment type="similarity">
    <text evidence="1 4">Belongs to the glycosyl hydrolase 28 family.</text>
</comment>
<dbReference type="InterPro" id="IPR000743">
    <property type="entry name" value="Glyco_hydro_28"/>
</dbReference>
<accession>A0A060C2J8</accession>
<feature type="non-terminal residue" evidence="5">
    <location>
        <position position="122"/>
    </location>
</feature>
<dbReference type="SUPFAM" id="SSF51126">
    <property type="entry name" value="Pectin lyase-like"/>
    <property type="match status" value="1"/>
</dbReference>
<keyword evidence="3 4" id="KW-0326">Glycosidase</keyword>
<dbReference type="InterPro" id="IPR011050">
    <property type="entry name" value="Pectin_lyase_fold/virulence"/>
</dbReference>
<reference evidence="5" key="1">
    <citation type="journal article" date="2013" name="Environ. Microbiol.">
        <title>Seasonally variable intestinal metagenomes of the red palm weevil (Rhynchophorus ferrugineus).</title>
        <authorList>
            <person name="Jia S."/>
            <person name="Zhang X."/>
            <person name="Zhang G."/>
            <person name="Yin A."/>
            <person name="Zhang S."/>
            <person name="Li F."/>
            <person name="Wang L."/>
            <person name="Zhao D."/>
            <person name="Yun Q."/>
            <person name="Tala"/>
            <person name="Wang J."/>
            <person name="Sun G."/>
            <person name="Baabdullah M."/>
            <person name="Yu X."/>
            <person name="Hu S."/>
            <person name="Al-Mssallem I.S."/>
            <person name="Yu J."/>
        </authorList>
    </citation>
    <scope>NUCLEOTIDE SEQUENCE</scope>
</reference>
<keyword evidence="2 4" id="KW-0378">Hydrolase</keyword>
<dbReference type="PROSITE" id="PS00502">
    <property type="entry name" value="POLYGALACTURONASE"/>
    <property type="match status" value="1"/>
</dbReference>
<dbReference type="PANTHER" id="PTHR31339:SF3">
    <property type="entry name" value="PECTIN LYASE-LIKE SUPERFAMILY PROTEIN"/>
    <property type="match status" value="1"/>
</dbReference>
<name>A0A060C2J8_9ENTR</name>
<dbReference type="PANTHER" id="PTHR31339">
    <property type="entry name" value="PECTIN LYASE-RELATED"/>
    <property type="match status" value="1"/>
</dbReference>
<dbReference type="EMBL" id="KF119693">
    <property type="protein sequence ID" value="AIA86961.1"/>
    <property type="molecule type" value="Genomic_DNA"/>
</dbReference>
<dbReference type="GO" id="GO:0004650">
    <property type="term" value="F:polygalacturonase activity"/>
    <property type="evidence" value="ECO:0007669"/>
    <property type="project" value="InterPro"/>
</dbReference>